<evidence type="ECO:0000256" key="4">
    <source>
        <dbReference type="ARBA" id="ARBA00022843"/>
    </source>
</evidence>
<dbReference type="eggNOG" id="ENOG502S079">
    <property type="taxonomic scope" value="Eukaryota"/>
</dbReference>
<dbReference type="EMBL" id="AAKN02003289">
    <property type="status" value="NOT_ANNOTATED_CDS"/>
    <property type="molecule type" value="Genomic_DNA"/>
</dbReference>
<protein>
    <submittedName>
        <fullName evidence="9">Cell division cycle associated 2</fullName>
    </submittedName>
</protein>
<dbReference type="Proteomes" id="UP000005447">
    <property type="component" value="Unassembled WGS sequence"/>
</dbReference>
<dbReference type="GO" id="GO:0007088">
    <property type="term" value="P:regulation of mitotic nuclear division"/>
    <property type="evidence" value="ECO:0007669"/>
    <property type="project" value="TreeGrafter"/>
</dbReference>
<feature type="region of interest" description="Disordered" evidence="7">
    <location>
        <begin position="690"/>
        <end position="729"/>
    </location>
</feature>
<dbReference type="PANTHER" id="PTHR21603">
    <property type="entry name" value="ANTIGEN KI-67-LIKE PROTEIN"/>
    <property type="match status" value="1"/>
</dbReference>
<evidence type="ECO:0000256" key="6">
    <source>
        <dbReference type="ARBA" id="ARBA00023306"/>
    </source>
</evidence>
<name>A0A286Y5I3_CAVPO</name>
<evidence type="ECO:0000313" key="10">
    <source>
        <dbReference type="Proteomes" id="UP000005447"/>
    </source>
</evidence>
<keyword evidence="4" id="KW-0832">Ubl conjugation</keyword>
<keyword evidence="3" id="KW-0597">Phosphoprotein</keyword>
<feature type="compositionally biased region" description="Basic and acidic residues" evidence="7">
    <location>
        <begin position="750"/>
        <end position="759"/>
    </location>
</feature>
<feature type="region of interest" description="Disordered" evidence="7">
    <location>
        <begin position="983"/>
        <end position="1025"/>
    </location>
</feature>
<dbReference type="VEuPathDB" id="HostDB:ENSCPOG00000036890"/>
<evidence type="ECO:0000313" key="9">
    <source>
        <dbReference type="Ensembl" id="ENSCPOP00000032966.1"/>
    </source>
</evidence>
<reference evidence="9" key="3">
    <citation type="submission" date="2025-09" db="UniProtKB">
        <authorList>
            <consortium name="Ensembl"/>
        </authorList>
    </citation>
    <scope>IDENTIFICATION</scope>
    <source>
        <strain evidence="9">2N</strain>
    </source>
</reference>
<feature type="region of interest" description="Disordered" evidence="7">
    <location>
        <begin position="928"/>
        <end position="961"/>
    </location>
</feature>
<feature type="region of interest" description="Disordered" evidence="7">
    <location>
        <begin position="555"/>
        <end position="574"/>
    </location>
</feature>
<evidence type="ECO:0000256" key="2">
    <source>
        <dbReference type="ARBA" id="ARBA00022499"/>
    </source>
</evidence>
<dbReference type="AlphaFoldDB" id="A0A286Y5I3"/>
<comment type="subcellular location">
    <subcellularLocation>
        <location evidence="1">Nucleus</location>
    </subcellularLocation>
</comment>
<dbReference type="GeneTree" id="ENSGT00940000154352"/>
<feature type="region of interest" description="Disordered" evidence="7">
    <location>
        <begin position="750"/>
        <end position="778"/>
    </location>
</feature>
<evidence type="ECO:0000256" key="5">
    <source>
        <dbReference type="ARBA" id="ARBA00023242"/>
    </source>
</evidence>
<feature type="region of interest" description="Disordered" evidence="7">
    <location>
        <begin position="75"/>
        <end position="99"/>
    </location>
</feature>
<evidence type="ECO:0000256" key="1">
    <source>
        <dbReference type="ARBA" id="ARBA00004123"/>
    </source>
</evidence>
<feature type="domain" description="PP1-binding" evidence="8">
    <location>
        <begin position="387"/>
        <end position="448"/>
    </location>
</feature>
<dbReference type="EMBL" id="AAKN02003288">
    <property type="status" value="NOT_ANNOTATED_CDS"/>
    <property type="molecule type" value="Genomic_DNA"/>
</dbReference>
<gene>
    <name evidence="9" type="primary">CDCA2</name>
</gene>
<reference evidence="9" key="2">
    <citation type="submission" date="2025-08" db="UniProtKB">
        <authorList>
            <consortium name="Ensembl"/>
        </authorList>
    </citation>
    <scope>IDENTIFICATION</scope>
    <source>
        <strain evidence="9">2N</strain>
    </source>
</reference>
<feature type="region of interest" description="Disordered" evidence="7">
    <location>
        <begin position="791"/>
        <end position="816"/>
    </location>
</feature>
<keyword evidence="6" id="KW-0131">Cell cycle</keyword>
<dbReference type="GO" id="GO:0005634">
    <property type="term" value="C:nucleus"/>
    <property type="evidence" value="ECO:0007669"/>
    <property type="project" value="UniProtKB-SubCell"/>
</dbReference>
<feature type="compositionally biased region" description="Basic and acidic residues" evidence="7">
    <location>
        <begin position="172"/>
        <end position="187"/>
    </location>
</feature>
<proteinExistence type="predicted"/>
<dbReference type="GO" id="GO:0051983">
    <property type="term" value="P:regulation of chromosome segregation"/>
    <property type="evidence" value="ECO:0007669"/>
    <property type="project" value="TreeGrafter"/>
</dbReference>
<reference evidence="10" key="1">
    <citation type="journal article" date="2011" name="Nature">
        <title>A high-resolution map of human evolutionary constraint using 29 mammals.</title>
        <authorList>
            <person name="Lindblad-Toh K."/>
            <person name="Garber M."/>
            <person name="Zuk O."/>
            <person name="Lin M.F."/>
            <person name="Parker B.J."/>
            <person name="Washietl S."/>
            <person name="Kheradpour P."/>
            <person name="Ernst J."/>
            <person name="Jordan G."/>
            <person name="Mauceli E."/>
            <person name="Ward L.D."/>
            <person name="Lowe C.B."/>
            <person name="Holloway A.K."/>
            <person name="Clamp M."/>
            <person name="Gnerre S."/>
            <person name="Alfoldi J."/>
            <person name="Beal K."/>
            <person name="Chang J."/>
            <person name="Clawson H."/>
            <person name="Cuff J."/>
            <person name="Di Palma F."/>
            <person name="Fitzgerald S."/>
            <person name="Flicek P."/>
            <person name="Guttman M."/>
            <person name="Hubisz M.J."/>
            <person name="Jaffe D.B."/>
            <person name="Jungreis I."/>
            <person name="Kent W.J."/>
            <person name="Kostka D."/>
            <person name="Lara M."/>
            <person name="Martins A.L."/>
            <person name="Massingham T."/>
            <person name="Moltke I."/>
            <person name="Raney B.J."/>
            <person name="Rasmussen M.D."/>
            <person name="Robinson J."/>
            <person name="Stark A."/>
            <person name="Vilella A.J."/>
            <person name="Wen J."/>
            <person name="Xie X."/>
            <person name="Zody M.C."/>
            <person name="Baldwin J."/>
            <person name="Bloom T."/>
            <person name="Chin C.W."/>
            <person name="Heiman D."/>
            <person name="Nicol R."/>
            <person name="Nusbaum C."/>
            <person name="Young S."/>
            <person name="Wilkinson J."/>
            <person name="Worley K.C."/>
            <person name="Kovar C.L."/>
            <person name="Muzny D.M."/>
            <person name="Gibbs R.A."/>
            <person name="Cree A."/>
            <person name="Dihn H.H."/>
            <person name="Fowler G."/>
            <person name="Jhangiani S."/>
            <person name="Joshi V."/>
            <person name="Lee S."/>
            <person name="Lewis L.R."/>
            <person name="Nazareth L.V."/>
            <person name="Okwuonu G."/>
            <person name="Santibanez J."/>
            <person name="Warren W.C."/>
            <person name="Mardis E.R."/>
            <person name="Weinstock G.M."/>
            <person name="Wilson R.K."/>
            <person name="Delehaunty K."/>
            <person name="Dooling D."/>
            <person name="Fronik C."/>
            <person name="Fulton L."/>
            <person name="Fulton B."/>
            <person name="Graves T."/>
            <person name="Minx P."/>
            <person name="Sodergren E."/>
            <person name="Birney E."/>
            <person name="Margulies E.H."/>
            <person name="Herrero J."/>
            <person name="Green E.D."/>
            <person name="Haussler D."/>
            <person name="Siepel A."/>
            <person name="Goldman N."/>
            <person name="Pollard K.S."/>
            <person name="Pedersen J.S."/>
            <person name="Lander E.S."/>
            <person name="Kellis M."/>
        </authorList>
    </citation>
    <scope>NUCLEOTIDE SEQUENCE [LARGE SCALE GENOMIC DNA]</scope>
    <source>
        <strain evidence="10">2N</strain>
    </source>
</reference>
<dbReference type="GeneID" id="100733006"/>
<accession>A0A286Y5I3</accession>
<dbReference type="Bgee" id="ENSCPOG00000036890">
    <property type="expression patterns" value="Expressed in testis and 5 other cell types or tissues"/>
</dbReference>
<feature type="compositionally biased region" description="Low complexity" evidence="7">
    <location>
        <begin position="703"/>
        <end position="712"/>
    </location>
</feature>
<organism evidence="9 10">
    <name type="scientific">Cavia porcellus</name>
    <name type="common">Guinea pig</name>
    <dbReference type="NCBI Taxonomy" id="10141"/>
    <lineage>
        <taxon>Eukaryota</taxon>
        <taxon>Metazoa</taxon>
        <taxon>Chordata</taxon>
        <taxon>Craniata</taxon>
        <taxon>Vertebrata</taxon>
        <taxon>Euteleostomi</taxon>
        <taxon>Mammalia</taxon>
        <taxon>Eutheria</taxon>
        <taxon>Euarchontoglires</taxon>
        <taxon>Glires</taxon>
        <taxon>Rodentia</taxon>
        <taxon>Hystricomorpha</taxon>
        <taxon>Caviidae</taxon>
        <taxon>Cavia</taxon>
    </lineage>
</organism>
<feature type="compositionally biased region" description="Basic residues" evidence="7">
    <location>
        <begin position="555"/>
        <end position="567"/>
    </location>
</feature>
<feature type="region of interest" description="Disordered" evidence="7">
    <location>
        <begin position="408"/>
        <end position="439"/>
    </location>
</feature>
<feature type="compositionally biased region" description="Basic and acidic residues" evidence="7">
    <location>
        <begin position="791"/>
        <end position="808"/>
    </location>
</feature>
<feature type="compositionally biased region" description="Low complexity" evidence="7">
    <location>
        <begin position="75"/>
        <end position="86"/>
    </location>
</feature>
<feature type="region of interest" description="Disordered" evidence="7">
    <location>
        <begin position="165"/>
        <end position="220"/>
    </location>
</feature>
<dbReference type="Pfam" id="PF15276">
    <property type="entry name" value="PP1_bind"/>
    <property type="match status" value="1"/>
</dbReference>
<dbReference type="OrthoDB" id="9947694at2759"/>
<evidence type="ECO:0000256" key="3">
    <source>
        <dbReference type="ARBA" id="ARBA00022553"/>
    </source>
</evidence>
<evidence type="ECO:0000256" key="7">
    <source>
        <dbReference type="SAM" id="MobiDB-lite"/>
    </source>
</evidence>
<dbReference type="PANTHER" id="PTHR21603:SF16">
    <property type="entry name" value="CELL DIVISION CYCLE-ASSOCIATED PROTEIN 2"/>
    <property type="match status" value="1"/>
</dbReference>
<dbReference type="CTD" id="157313"/>
<evidence type="ECO:0000259" key="8">
    <source>
        <dbReference type="Pfam" id="PF15276"/>
    </source>
</evidence>
<dbReference type="Ensembl" id="ENSCPOT00000040859.1">
    <property type="protein sequence ID" value="ENSCPOP00000032966.1"/>
    <property type="gene ID" value="ENSCPOG00000036890.1"/>
</dbReference>
<dbReference type="InterPro" id="IPR029334">
    <property type="entry name" value="PP1-bd"/>
</dbReference>
<feature type="region of interest" description="Disordered" evidence="7">
    <location>
        <begin position="1"/>
        <end position="53"/>
    </location>
</feature>
<sequence length="1025" mass="109712">MDTSSQDSGPPETKASAVQNAENPSLVLGTGTLATPQKHTAEGTPNLCTPQTFKSPLNFSTVTVEQLGITPESFVKNSSGKSSSYLKKARRRSAVGARGSPETNHLIRFMAQQRALKSAEKSPLVPGSPLQGSPGVYRNVGSLRERISAFQLAFHSIKENEKMASCPESSAAEERPGMTGSAKKEDQGGCWQPGFPGELSSKRRKVSAGNPEDKLGHGGAVGIQIPRAGVDGADDVGASAALAKKPSEYGLTQPGCIVEEAVPCPALTEASSGLEVADWTQHKGSSDAVPLDILVTEVSVATVPECKSPATPVRRREVPPTETFVLRSVLKKPCAQLSLESLQEHQNNLCDNGMHPSLASDLLNCCKEQKAEDQDNCRVPGFLNMKKRKRVTFGEELSPEVFDESLPANTPLCKGGTPARQKDFNRISPQLPEESPVPEHLPQPDFDDKGENLENIEPLEISFAILSPIKSSVSETLSGTDNFSSSDNYQNISSCKVGKPTWTSNRRNQLASVTEENVCNLFNAEAQPCKEKKTNGRKSQQTKCTNRAVSKKKQVCKGGKKKKRKGKKSVEKRLYGEREIASKKPLLSPIPELPEVSEVPFAGIRRLHADDFSSTGKWGEADLLKIPKRNPLLWNADLHSQQGLNGTDASKLCCSHVTRSSLPMASCHEDSDTNMDTGDSTAIPQAEIERQSESELAAEMETASSPASCAAASREHDGSDNGRPGSTSQCLEAAVAGPNAEGLCQVSKATEDTDLKSEEQSDFLEGTEGKPQCNSVCGSKKEPDCLEDVVTRNRKESASHSQDVDSRLAESGSVTGRRERKQRCRSLCHADDNICSEQNGHCSPPCGGSGSAGVSLGNCELYRDLSDAIEQAFQRAGSDTKVRRSTRLQKDSETQGLVWLSLPLPPASQKTKRRASCSLDSRELESLPLRKETGCSTQSTGTEGEASSQGPASSRLPSKRRKSFCASALSSACSSAGPALAPALAQRGFPQKEEEEEEEAAQSSPGSGPGGKQSSADTPEPWAGR</sequence>
<keyword evidence="5" id="KW-0539">Nucleus</keyword>
<dbReference type="GO" id="GO:0005694">
    <property type="term" value="C:chromosome"/>
    <property type="evidence" value="ECO:0007669"/>
    <property type="project" value="TreeGrafter"/>
</dbReference>
<feature type="compositionally biased region" description="Polar residues" evidence="7">
    <location>
        <begin position="934"/>
        <end position="956"/>
    </location>
</feature>
<keyword evidence="2" id="KW-1017">Isopeptide bond</keyword>
<keyword evidence="10" id="KW-1185">Reference proteome</keyword>